<dbReference type="AlphaFoldDB" id="A0A7S4FWJ9"/>
<sequence length="115" mass="13180">MMKGTKLETRPKRRRLHKRSTSSYYACIIIGHAVQAHVTKAQRIGHAKLVHQCKISQLLCRGMGLEVDPWTWRTPNHVQRCTSCCQSKPKQRVYSATLLMVLRSSFALVVQFSTL</sequence>
<name>A0A7S4FWJ9_9EUGL</name>
<organism evidence="1">
    <name type="scientific">Eutreptiella gymnastica</name>
    <dbReference type="NCBI Taxonomy" id="73025"/>
    <lineage>
        <taxon>Eukaryota</taxon>
        <taxon>Discoba</taxon>
        <taxon>Euglenozoa</taxon>
        <taxon>Euglenida</taxon>
        <taxon>Spirocuta</taxon>
        <taxon>Euglenophyceae</taxon>
        <taxon>Eutreptiales</taxon>
        <taxon>Eutreptiaceae</taxon>
        <taxon>Eutreptiella</taxon>
    </lineage>
</organism>
<proteinExistence type="predicted"/>
<gene>
    <name evidence="1" type="ORF">EGYM00163_LOCUS28688</name>
</gene>
<reference evidence="1" key="1">
    <citation type="submission" date="2021-01" db="EMBL/GenBank/DDBJ databases">
        <authorList>
            <person name="Corre E."/>
            <person name="Pelletier E."/>
            <person name="Niang G."/>
            <person name="Scheremetjew M."/>
            <person name="Finn R."/>
            <person name="Kale V."/>
            <person name="Holt S."/>
            <person name="Cochrane G."/>
            <person name="Meng A."/>
            <person name="Brown T."/>
            <person name="Cohen L."/>
        </authorList>
    </citation>
    <scope>NUCLEOTIDE SEQUENCE</scope>
    <source>
        <strain evidence="1">CCMP1594</strain>
    </source>
</reference>
<evidence type="ECO:0000313" key="1">
    <source>
        <dbReference type="EMBL" id="CAE0817522.1"/>
    </source>
</evidence>
<protein>
    <submittedName>
        <fullName evidence="1">Uncharacterized protein</fullName>
    </submittedName>
</protein>
<accession>A0A7S4FWJ9</accession>
<dbReference type="EMBL" id="HBJA01082134">
    <property type="protein sequence ID" value="CAE0817522.1"/>
    <property type="molecule type" value="Transcribed_RNA"/>
</dbReference>